<dbReference type="FunFam" id="1.10.150.20:FF:000003">
    <property type="entry name" value="DNA polymerase I"/>
    <property type="match status" value="1"/>
</dbReference>
<name>A0A1M6PQK4_9FIRM</name>
<feature type="domain" description="5'-3' exonuclease" evidence="18">
    <location>
        <begin position="2"/>
        <end position="261"/>
    </location>
</feature>
<evidence type="ECO:0000256" key="4">
    <source>
        <dbReference type="ARBA" id="ARBA00022679"/>
    </source>
</evidence>
<dbReference type="NCBIfam" id="TIGR00593">
    <property type="entry name" value="pola"/>
    <property type="match status" value="1"/>
</dbReference>
<dbReference type="Gene3D" id="1.20.1060.10">
    <property type="entry name" value="Taq DNA Polymerase, Chain T, domain 4"/>
    <property type="match status" value="1"/>
</dbReference>
<evidence type="ECO:0000256" key="16">
    <source>
        <dbReference type="RuleBase" id="RU004460"/>
    </source>
</evidence>
<dbReference type="Pfam" id="PF01367">
    <property type="entry name" value="5_3_exonuc"/>
    <property type="match status" value="1"/>
</dbReference>
<comment type="similarity">
    <text evidence="1 16">Belongs to the DNA polymerase type-A family.</text>
</comment>
<dbReference type="Gene3D" id="3.30.420.10">
    <property type="entry name" value="Ribonuclease H-like superfamily/Ribonuclease H"/>
    <property type="match status" value="1"/>
</dbReference>
<dbReference type="FunFam" id="1.10.150.20:FF:000002">
    <property type="entry name" value="DNA polymerase I"/>
    <property type="match status" value="1"/>
</dbReference>
<evidence type="ECO:0000256" key="7">
    <source>
        <dbReference type="ARBA" id="ARBA00022722"/>
    </source>
</evidence>
<comment type="subunit">
    <text evidence="16">Single-chain monomer with multiple functions.</text>
</comment>
<dbReference type="InterPro" id="IPR019760">
    <property type="entry name" value="DNA-dir_DNA_pol_A_CS"/>
</dbReference>
<dbReference type="GO" id="GO:0008409">
    <property type="term" value="F:5'-3' exonuclease activity"/>
    <property type="evidence" value="ECO:0007669"/>
    <property type="project" value="UniProtKB-UniRule"/>
</dbReference>
<dbReference type="InterPro" id="IPR012337">
    <property type="entry name" value="RNaseH-like_sf"/>
</dbReference>
<keyword evidence="17" id="KW-0175">Coiled coil</keyword>
<dbReference type="RefSeq" id="WP_072907612.1">
    <property type="nucleotide sequence ID" value="NZ_FRAI01000016.1"/>
</dbReference>
<keyword evidence="5 16" id="KW-0548">Nucleotidyltransferase</keyword>
<dbReference type="PRINTS" id="PR00868">
    <property type="entry name" value="DNAPOLI"/>
</dbReference>
<evidence type="ECO:0000256" key="3">
    <source>
        <dbReference type="ARBA" id="ARBA00020311"/>
    </source>
</evidence>
<dbReference type="SMART" id="SM00279">
    <property type="entry name" value="HhH2"/>
    <property type="match status" value="1"/>
</dbReference>
<dbReference type="GO" id="GO:0006302">
    <property type="term" value="P:double-strand break repair"/>
    <property type="evidence" value="ECO:0007669"/>
    <property type="project" value="TreeGrafter"/>
</dbReference>
<dbReference type="EMBL" id="FRAI01000016">
    <property type="protein sequence ID" value="SHK10259.1"/>
    <property type="molecule type" value="Genomic_DNA"/>
</dbReference>
<keyword evidence="4 16" id="KW-0808">Transferase</keyword>
<feature type="coiled-coil region" evidence="17">
    <location>
        <begin position="457"/>
        <end position="484"/>
    </location>
</feature>
<dbReference type="InterPro" id="IPR002298">
    <property type="entry name" value="DNA_polymerase_A"/>
</dbReference>
<evidence type="ECO:0000256" key="13">
    <source>
        <dbReference type="ARBA" id="ARBA00023204"/>
    </source>
</evidence>
<keyword evidence="8 16" id="KW-0227">DNA damage</keyword>
<dbReference type="PANTHER" id="PTHR10133">
    <property type="entry name" value="DNA POLYMERASE I"/>
    <property type="match status" value="1"/>
</dbReference>
<dbReference type="InterPro" id="IPR036397">
    <property type="entry name" value="RNaseH_sf"/>
</dbReference>
<dbReference type="CDD" id="cd08637">
    <property type="entry name" value="DNA_pol_A_pol_I_C"/>
    <property type="match status" value="1"/>
</dbReference>
<dbReference type="Gene3D" id="3.30.70.370">
    <property type="match status" value="1"/>
</dbReference>
<evidence type="ECO:0000259" key="19">
    <source>
        <dbReference type="SMART" id="SM00482"/>
    </source>
</evidence>
<evidence type="ECO:0000259" key="18">
    <source>
        <dbReference type="SMART" id="SM00475"/>
    </source>
</evidence>
<evidence type="ECO:0000256" key="12">
    <source>
        <dbReference type="ARBA" id="ARBA00023125"/>
    </source>
</evidence>
<keyword evidence="13 16" id="KW-0234">DNA repair</keyword>
<dbReference type="InterPro" id="IPR020046">
    <property type="entry name" value="5-3_exonucl_a-hlix_arch_N"/>
</dbReference>
<evidence type="ECO:0000256" key="9">
    <source>
        <dbReference type="ARBA" id="ARBA00022801"/>
    </source>
</evidence>
<evidence type="ECO:0000256" key="10">
    <source>
        <dbReference type="ARBA" id="ARBA00022839"/>
    </source>
</evidence>
<dbReference type="Pfam" id="PF00476">
    <property type="entry name" value="DNA_pol_A"/>
    <property type="match status" value="1"/>
</dbReference>
<dbReference type="GO" id="GO:0003677">
    <property type="term" value="F:DNA binding"/>
    <property type="evidence" value="ECO:0007669"/>
    <property type="project" value="UniProtKB-UniRule"/>
</dbReference>
<dbReference type="CDD" id="cd09898">
    <property type="entry name" value="H3TH_53EXO"/>
    <property type="match status" value="1"/>
</dbReference>
<dbReference type="PROSITE" id="PS00447">
    <property type="entry name" value="DNA_POLYMERASE_A"/>
    <property type="match status" value="1"/>
</dbReference>
<feature type="domain" description="DNA-directed DNA polymerase family A palm" evidence="19">
    <location>
        <begin position="592"/>
        <end position="794"/>
    </location>
</feature>
<sequence>MKKAVIIDGNSLIYRAFFALPLLQTSKGEYTNGLYGFTTMLFKVIEEEKPDYIAVALDKGKKIFRHETFPEYKGHRPKMPVELIGQFKLLKEMLELMKITYFELDNFEADDIIGTFAQKAKGQGYHTVIVSGDRDVLQLVDQNVDVLLTKKGISQTVKYDLESFEKEFRISPKMLIDVKALMGDTSDNIPGVKGVGEKTALKLIQTFGSLTEVFNNIDGVGGPKLRENLEENKELAFISQKLAEIKVDVPLDFNFNDLTLKGFDQSLIAFFRRVEFNSLIPKINLQGENKENNLQITEEKLNMEELLEMEYGIIWEKDILYIGSTDKFYKVSDLQLIKEILENEKIKKICFDYKNLLHKTKDRGIKLKGIIFDTLLASYLLEPDKSTYSIEDLAQNYLNLSLNSEDLAIKVSILPKIYLEQRAKIEDMGGEFLLYQIEMPLSEVLCEMEREGINVDKDYLEKLSREFEEQLQGLQEKIWSYSEEKFNINSPKQLGKVLFEDLNLPPLKKTKTGYSTDVTVLEGLKGAHPIIDYLLEYRTLAKLKSTYTDGLIALIKEDGKLHTTFNQTITATGRLSSTEPNLQNIPIRLEEGKKIRKAFIAPEGYKLLSFDYSQIELRILAHMSGDSNLIEGFLKGQDVHQRTASEVFGVPLDQVTEQQRRHAKAVNFGIVYGMSDFGLAQSLSISRKEAKDYIERYFNRYQGVKSFIDSTISTCKEKGYVETLFNRRRYIHEINSSNFNRRSFAERVAINTPIQGSAADIIKKAMVDIFNSKCNAKMLLQVHDELVFLVENSKVKEVIPLIKDIMENTIKLVVPLTVDYKIGNNWMEME</sequence>
<dbReference type="InterPro" id="IPR008918">
    <property type="entry name" value="HhH2"/>
</dbReference>
<dbReference type="InterPro" id="IPR020045">
    <property type="entry name" value="DNA_polI_H3TH"/>
</dbReference>
<dbReference type="Gene3D" id="1.10.150.20">
    <property type="entry name" value="5' to 3' exonuclease, C-terminal subdomain"/>
    <property type="match status" value="2"/>
</dbReference>
<evidence type="ECO:0000313" key="21">
    <source>
        <dbReference type="Proteomes" id="UP000243547"/>
    </source>
</evidence>
<dbReference type="InterPro" id="IPR029060">
    <property type="entry name" value="PIN-like_dom_sf"/>
</dbReference>
<keyword evidence="10 16" id="KW-0269">Exonuclease</keyword>
<dbReference type="InterPro" id="IPR036279">
    <property type="entry name" value="5-3_exonuclease_C_sf"/>
</dbReference>
<evidence type="ECO:0000256" key="1">
    <source>
        <dbReference type="ARBA" id="ARBA00007705"/>
    </source>
</evidence>
<protein>
    <recommendedName>
        <fullName evidence="3 15">DNA polymerase I</fullName>
        <ecNumber evidence="2 15">2.7.7.7</ecNumber>
    </recommendedName>
</protein>
<dbReference type="SUPFAM" id="SSF47807">
    <property type="entry name" value="5' to 3' exonuclease, C-terminal subdomain"/>
    <property type="match status" value="1"/>
</dbReference>
<dbReference type="GO" id="GO:0006261">
    <property type="term" value="P:DNA-templated DNA replication"/>
    <property type="evidence" value="ECO:0007669"/>
    <property type="project" value="UniProtKB-UniRule"/>
</dbReference>
<keyword evidence="12 16" id="KW-0238">DNA-binding</keyword>
<dbReference type="FunFam" id="1.20.1060.10:FF:000001">
    <property type="entry name" value="DNA polymerase I"/>
    <property type="match status" value="1"/>
</dbReference>
<dbReference type="SMART" id="SM00482">
    <property type="entry name" value="POLAc"/>
    <property type="match status" value="1"/>
</dbReference>
<evidence type="ECO:0000256" key="5">
    <source>
        <dbReference type="ARBA" id="ARBA00022695"/>
    </source>
</evidence>
<comment type="catalytic activity">
    <reaction evidence="14 16">
        <text>DNA(n) + a 2'-deoxyribonucleoside 5'-triphosphate = DNA(n+1) + diphosphate</text>
        <dbReference type="Rhea" id="RHEA:22508"/>
        <dbReference type="Rhea" id="RHEA-COMP:17339"/>
        <dbReference type="Rhea" id="RHEA-COMP:17340"/>
        <dbReference type="ChEBI" id="CHEBI:33019"/>
        <dbReference type="ChEBI" id="CHEBI:61560"/>
        <dbReference type="ChEBI" id="CHEBI:173112"/>
        <dbReference type="EC" id="2.7.7.7"/>
    </reaction>
</comment>
<dbReference type="InterPro" id="IPR001098">
    <property type="entry name" value="DNA-dir_DNA_pol_A_palm_dom"/>
</dbReference>
<dbReference type="InterPro" id="IPR043502">
    <property type="entry name" value="DNA/RNA_pol_sf"/>
</dbReference>
<evidence type="ECO:0000313" key="20">
    <source>
        <dbReference type="EMBL" id="SHK10259.1"/>
    </source>
</evidence>
<gene>
    <name evidence="16" type="primary">polA</name>
    <name evidence="20" type="ORF">SAMN02745227_01511</name>
</gene>
<dbReference type="SUPFAM" id="SSF88723">
    <property type="entry name" value="PIN domain-like"/>
    <property type="match status" value="1"/>
</dbReference>
<dbReference type="Pfam" id="PF02739">
    <property type="entry name" value="5_3_exonuc_N"/>
    <property type="match status" value="1"/>
</dbReference>
<dbReference type="STRING" id="1120989.SAMN02745227_01511"/>
<organism evidence="20 21">
    <name type="scientific">Anaerobranca californiensis DSM 14826</name>
    <dbReference type="NCBI Taxonomy" id="1120989"/>
    <lineage>
        <taxon>Bacteria</taxon>
        <taxon>Bacillati</taxon>
        <taxon>Bacillota</taxon>
        <taxon>Clostridia</taxon>
        <taxon>Eubacteriales</taxon>
        <taxon>Proteinivoracaceae</taxon>
        <taxon>Anaerobranca</taxon>
    </lineage>
</organism>
<comment type="function">
    <text evidence="16">In addition to polymerase activity, this DNA polymerase exhibits 5'-3' exonuclease activity.</text>
</comment>
<dbReference type="InterPro" id="IPR002421">
    <property type="entry name" value="5-3_exonuclease"/>
</dbReference>
<dbReference type="CDD" id="cd09859">
    <property type="entry name" value="PIN_53EXO"/>
    <property type="match status" value="1"/>
</dbReference>
<evidence type="ECO:0000256" key="17">
    <source>
        <dbReference type="SAM" id="Coils"/>
    </source>
</evidence>
<keyword evidence="11 16" id="KW-0239">DNA-directed DNA polymerase</keyword>
<evidence type="ECO:0000256" key="8">
    <source>
        <dbReference type="ARBA" id="ARBA00022763"/>
    </source>
</evidence>
<dbReference type="GO" id="GO:0003887">
    <property type="term" value="F:DNA-directed DNA polymerase activity"/>
    <property type="evidence" value="ECO:0007669"/>
    <property type="project" value="UniProtKB-UniRule"/>
</dbReference>
<dbReference type="Pfam" id="PF22619">
    <property type="entry name" value="DNA_polI_exo1"/>
    <property type="match status" value="1"/>
</dbReference>
<proteinExistence type="inferred from homology"/>
<evidence type="ECO:0000256" key="2">
    <source>
        <dbReference type="ARBA" id="ARBA00012417"/>
    </source>
</evidence>
<dbReference type="FunFam" id="3.40.50.1010:FF:000001">
    <property type="entry name" value="DNA polymerase I"/>
    <property type="match status" value="1"/>
</dbReference>
<dbReference type="PANTHER" id="PTHR10133:SF27">
    <property type="entry name" value="DNA POLYMERASE NU"/>
    <property type="match status" value="1"/>
</dbReference>
<keyword evidence="6 16" id="KW-0235">DNA replication</keyword>
<dbReference type="InterPro" id="IPR054690">
    <property type="entry name" value="DNA_polI_exonuclease"/>
</dbReference>
<evidence type="ECO:0000256" key="15">
    <source>
        <dbReference type="NCBIfam" id="TIGR00593"/>
    </source>
</evidence>
<dbReference type="SUPFAM" id="SSF53098">
    <property type="entry name" value="Ribonuclease H-like"/>
    <property type="match status" value="1"/>
</dbReference>
<reference evidence="21" key="1">
    <citation type="submission" date="2016-11" db="EMBL/GenBank/DDBJ databases">
        <authorList>
            <person name="Varghese N."/>
            <person name="Submissions S."/>
        </authorList>
    </citation>
    <scope>NUCLEOTIDE SEQUENCE [LARGE SCALE GENOMIC DNA]</scope>
    <source>
        <strain evidence="21">DSM 14826</strain>
    </source>
</reference>
<dbReference type="SMART" id="SM00475">
    <property type="entry name" value="53EXOc"/>
    <property type="match status" value="1"/>
</dbReference>
<keyword evidence="7" id="KW-0540">Nuclease</keyword>
<dbReference type="InterPro" id="IPR018320">
    <property type="entry name" value="DNA_polymerase_1"/>
</dbReference>
<dbReference type="SUPFAM" id="SSF56672">
    <property type="entry name" value="DNA/RNA polymerases"/>
    <property type="match status" value="1"/>
</dbReference>
<dbReference type="EC" id="2.7.7.7" evidence="2 15"/>
<dbReference type="CDD" id="cd06140">
    <property type="entry name" value="DNA_polA_I_Bacillus_like_exo"/>
    <property type="match status" value="1"/>
</dbReference>
<evidence type="ECO:0000256" key="6">
    <source>
        <dbReference type="ARBA" id="ARBA00022705"/>
    </source>
</evidence>
<evidence type="ECO:0000256" key="11">
    <source>
        <dbReference type="ARBA" id="ARBA00022932"/>
    </source>
</evidence>
<keyword evidence="21" id="KW-1185">Reference proteome</keyword>
<accession>A0A1M6PQK4</accession>
<keyword evidence="9 16" id="KW-0378">Hydrolase</keyword>
<dbReference type="Gene3D" id="3.40.50.1010">
    <property type="entry name" value="5'-nuclease"/>
    <property type="match status" value="1"/>
</dbReference>
<dbReference type="AlphaFoldDB" id="A0A1M6PQK4"/>
<evidence type="ECO:0000256" key="14">
    <source>
        <dbReference type="ARBA" id="ARBA00049244"/>
    </source>
</evidence>
<dbReference type="Proteomes" id="UP000243547">
    <property type="component" value="Unassembled WGS sequence"/>
</dbReference>
<dbReference type="OrthoDB" id="9806424at2"/>